<keyword evidence="2" id="KW-1133">Transmembrane helix</keyword>
<dbReference type="OrthoDB" id="5509218at2"/>
<proteinExistence type="predicted"/>
<protein>
    <submittedName>
        <fullName evidence="3">Uncharacterized protein</fullName>
    </submittedName>
</protein>
<evidence type="ECO:0000256" key="2">
    <source>
        <dbReference type="SAM" id="Phobius"/>
    </source>
</evidence>
<evidence type="ECO:0000313" key="4">
    <source>
        <dbReference type="Proteomes" id="UP000295781"/>
    </source>
</evidence>
<gene>
    <name evidence="3" type="ORF">SOCEGT47_060770</name>
</gene>
<dbReference type="Proteomes" id="UP000295781">
    <property type="component" value="Chromosome"/>
</dbReference>
<feature type="transmembrane region" description="Helical" evidence="2">
    <location>
        <begin position="50"/>
        <end position="73"/>
    </location>
</feature>
<accession>A0A4P2Q7S4</accession>
<keyword evidence="2" id="KW-0812">Transmembrane</keyword>
<dbReference type="RefSeq" id="WP_129352503.1">
    <property type="nucleotide sequence ID" value="NZ_CP012670.1"/>
</dbReference>
<evidence type="ECO:0000313" key="3">
    <source>
        <dbReference type="EMBL" id="AUX25530.1"/>
    </source>
</evidence>
<reference evidence="3 4" key="1">
    <citation type="submission" date="2015-09" db="EMBL/GenBank/DDBJ databases">
        <title>Sorangium comparison.</title>
        <authorList>
            <person name="Zaburannyi N."/>
            <person name="Bunk B."/>
            <person name="Overmann J."/>
            <person name="Mueller R."/>
        </authorList>
    </citation>
    <scope>NUCLEOTIDE SEQUENCE [LARGE SCALE GENOMIC DNA]</scope>
    <source>
        <strain evidence="3 4">So ceGT47</strain>
    </source>
</reference>
<keyword evidence="2" id="KW-0472">Membrane</keyword>
<feature type="region of interest" description="Disordered" evidence="1">
    <location>
        <begin position="1"/>
        <end position="43"/>
    </location>
</feature>
<dbReference type="AlphaFoldDB" id="A0A4P2Q7S4"/>
<organism evidence="3 4">
    <name type="scientific">Sorangium cellulosum</name>
    <name type="common">Polyangium cellulosum</name>
    <dbReference type="NCBI Taxonomy" id="56"/>
    <lineage>
        <taxon>Bacteria</taxon>
        <taxon>Pseudomonadati</taxon>
        <taxon>Myxococcota</taxon>
        <taxon>Polyangia</taxon>
        <taxon>Polyangiales</taxon>
        <taxon>Polyangiaceae</taxon>
        <taxon>Sorangium</taxon>
    </lineage>
</organism>
<feature type="compositionally biased region" description="Low complexity" evidence="1">
    <location>
        <begin position="23"/>
        <end position="32"/>
    </location>
</feature>
<evidence type="ECO:0000256" key="1">
    <source>
        <dbReference type="SAM" id="MobiDB-lite"/>
    </source>
</evidence>
<name>A0A4P2Q7S4_SORCE</name>
<dbReference type="EMBL" id="CP012670">
    <property type="protein sequence ID" value="AUX25530.1"/>
    <property type="molecule type" value="Genomic_DNA"/>
</dbReference>
<sequence length="369" mass="37951">MSDTLIDPVRPTVIDDTAPAPAPGGDAAEAGPGAPGGRAPGSPARPGRGAYLLAALACLVTLAGAALAVYFFFWRYEPTARRHIPGDANIVVRLEAAELALFGPVRQHFLPLLDEAPAGAPRRARVEAATGLDFPADLREIVIASTDATSWVALAGGRIPKGRFVAGMEKIAREEGWLGWRREGELLVGPRAAIGQAEDGTLVLGTDVEIVNAALPASDEWQRLGLPEQGAITFALTGAAWSGAAGAISAVLPRAAALFRRIEHGAGTLTLGADPTLVFRIAPASGEAAAALASDAQALLGSLKLTLAVVPDVAGMKAALEGAQAVARGDRVEIHTKWPHEGLDHACAELARRARAARDAAPGAPGPGW</sequence>